<name>A0AAX4JFK3_9MICR</name>
<dbReference type="RefSeq" id="XP_065330950.1">
    <property type="nucleotide sequence ID" value="XM_065474878.1"/>
</dbReference>
<keyword evidence="2" id="KW-1185">Reference proteome</keyword>
<evidence type="ECO:0000313" key="1">
    <source>
        <dbReference type="EMBL" id="WUR04805.1"/>
    </source>
</evidence>
<gene>
    <name evidence="1" type="ORF">VNE69_10155</name>
</gene>
<evidence type="ECO:0000313" key="2">
    <source>
        <dbReference type="Proteomes" id="UP001334084"/>
    </source>
</evidence>
<dbReference type="EMBL" id="CP142735">
    <property type="protein sequence ID" value="WUR04805.1"/>
    <property type="molecule type" value="Genomic_DNA"/>
</dbReference>
<protein>
    <recommendedName>
        <fullName evidence="3">Ribosomal protein S10</fullName>
    </recommendedName>
</protein>
<organism evidence="1 2">
    <name type="scientific">Vairimorpha necatrix</name>
    <dbReference type="NCBI Taxonomy" id="6039"/>
    <lineage>
        <taxon>Eukaryota</taxon>
        <taxon>Fungi</taxon>
        <taxon>Fungi incertae sedis</taxon>
        <taxon>Microsporidia</taxon>
        <taxon>Nosematidae</taxon>
        <taxon>Vairimorpha</taxon>
    </lineage>
</organism>
<sequence>MKLQDIFKIHLTDDLSKQRSMFLSIQIPDVDAVRDTKEYSEYLRLSSKFQTKLTRRVSWDTPLYSIKEIEGRRKKIKKYNVLYDFDLKKVRTCDKERVLEILTQLHNNKSLL</sequence>
<reference evidence="1" key="1">
    <citation type="journal article" date="2024" name="BMC Genomics">
        <title>Functional annotation of a divergent genome using sequence and structure-based similarity.</title>
        <authorList>
            <person name="Svedberg D."/>
            <person name="Winiger R.R."/>
            <person name="Berg A."/>
            <person name="Sharma H."/>
            <person name="Tellgren-Roth C."/>
            <person name="Debrunner-Vossbrinck B.A."/>
            <person name="Vossbrinck C.R."/>
            <person name="Barandun J."/>
        </authorList>
    </citation>
    <scope>NUCLEOTIDE SEQUENCE</scope>
    <source>
        <strain evidence="1">Illinois isolate</strain>
    </source>
</reference>
<proteinExistence type="predicted"/>
<accession>A0AAX4JFK3</accession>
<dbReference type="KEGG" id="vnx:VNE69_10155"/>
<dbReference type="Proteomes" id="UP001334084">
    <property type="component" value="Chromosome 10"/>
</dbReference>
<dbReference type="GeneID" id="90542637"/>
<evidence type="ECO:0008006" key="3">
    <source>
        <dbReference type="Google" id="ProtNLM"/>
    </source>
</evidence>
<dbReference type="AlphaFoldDB" id="A0AAX4JFK3"/>